<evidence type="ECO:0000259" key="7">
    <source>
        <dbReference type="PROSITE" id="PS51194"/>
    </source>
</evidence>
<dbReference type="InterPro" id="IPR011545">
    <property type="entry name" value="DEAD/DEAH_box_helicase_dom"/>
</dbReference>
<dbReference type="PANTHER" id="PTHR47959:SF1">
    <property type="entry name" value="ATP-DEPENDENT RNA HELICASE DBPA"/>
    <property type="match status" value="1"/>
</dbReference>
<dbReference type="Pfam" id="PF03880">
    <property type="entry name" value="DbpA"/>
    <property type="match status" value="1"/>
</dbReference>
<keyword evidence="2 8" id="KW-0378">Hydrolase</keyword>
<dbReference type="InterPro" id="IPR005580">
    <property type="entry name" value="DbpA/CsdA_RNA-bd_dom"/>
</dbReference>
<evidence type="ECO:0000259" key="6">
    <source>
        <dbReference type="PROSITE" id="PS51192"/>
    </source>
</evidence>
<protein>
    <submittedName>
        <fullName evidence="8">DEAD/DEAH box helicase</fullName>
        <ecNumber evidence="8">3.6.4.-</ecNumber>
    </submittedName>
</protein>
<keyword evidence="3 8" id="KW-0347">Helicase</keyword>
<dbReference type="SUPFAM" id="SSF52540">
    <property type="entry name" value="P-loop containing nucleoside triphosphate hydrolases"/>
    <property type="match status" value="1"/>
</dbReference>
<dbReference type="InterPro" id="IPR044742">
    <property type="entry name" value="DEAD/DEAH_RhlB"/>
</dbReference>
<evidence type="ECO:0000256" key="3">
    <source>
        <dbReference type="ARBA" id="ARBA00022806"/>
    </source>
</evidence>
<dbReference type="InterPro" id="IPR001650">
    <property type="entry name" value="Helicase_C-like"/>
</dbReference>
<keyword evidence="1" id="KW-0547">Nucleotide-binding</keyword>
<dbReference type="EMBL" id="JASHIF010000007">
    <property type="protein sequence ID" value="MDI9859186.1"/>
    <property type="molecule type" value="Genomic_DNA"/>
</dbReference>
<dbReference type="Pfam" id="PF00270">
    <property type="entry name" value="DEAD"/>
    <property type="match status" value="1"/>
</dbReference>
<dbReference type="EC" id="3.6.4.-" evidence="8"/>
<name>A0ABT6Y6N3_9BACT</name>
<dbReference type="Pfam" id="PF00271">
    <property type="entry name" value="Helicase_C"/>
    <property type="match status" value="1"/>
</dbReference>
<dbReference type="PROSITE" id="PS51192">
    <property type="entry name" value="HELICASE_ATP_BIND_1"/>
    <property type="match status" value="1"/>
</dbReference>
<proteinExistence type="inferred from homology"/>
<evidence type="ECO:0000313" key="9">
    <source>
        <dbReference type="Proteomes" id="UP001236507"/>
    </source>
</evidence>
<dbReference type="Gene3D" id="3.40.50.300">
    <property type="entry name" value="P-loop containing nucleotide triphosphate hydrolases"/>
    <property type="match status" value="2"/>
</dbReference>
<reference evidence="8 9" key="1">
    <citation type="submission" date="2023-05" db="EMBL/GenBank/DDBJ databases">
        <title>Novel species of genus Flectobacillus isolated from stream in China.</title>
        <authorList>
            <person name="Lu H."/>
        </authorList>
    </citation>
    <scope>NUCLEOTIDE SEQUENCE [LARGE SCALE GENOMIC DNA]</scope>
    <source>
        <strain evidence="8 9">KCTC 42575</strain>
    </source>
</reference>
<evidence type="ECO:0000256" key="5">
    <source>
        <dbReference type="ARBA" id="ARBA00038437"/>
    </source>
</evidence>
<feature type="domain" description="Helicase C-terminal" evidence="7">
    <location>
        <begin position="217"/>
        <end position="366"/>
    </location>
</feature>
<accession>A0ABT6Y6N3</accession>
<keyword evidence="9" id="KW-1185">Reference proteome</keyword>
<sequence length="445" mass="50965">MQLDDKIQSLLNNLEIEQLNQIQEDSFRSIQNRPDTLLLAPTGSGKTLAFLLPIFTKLKPEEKRVQCLILAPSRELALQIEQVWRKMSTGFKVNICYGGHNMAVEIQNLSEPPAVLIGTPGRIADHITRKTFDLSGIQTLVLDEFDKSLSLGFHDQMEFIYGHLRKLKTRVLVSATSKIKIPEFTKITQPWVLNFTRDEDEKPDLKLYKVISESKDKIDRLFELICHLGSEPSIIFCNHRETTMRTSDLLWQMGIENAFFHGGMDQLDREKALIRFRNGSVKFLVASDLAARGLDIPFVKHVIHYHLPLKNEDFVHRNGRTARMNAEGFAYLLLHRNEHQPEYLNQEIEEFIFPENTTPPAFSEFTTLYINGGKKDKLSKGDVLGFLAKKGNLQKDDIGVIELKDFMAFVAVKKTVVNSLIKAIQNEKLKGKKYKYGIESEQKFS</sequence>
<dbReference type="InterPro" id="IPR012677">
    <property type="entry name" value="Nucleotide-bd_a/b_plait_sf"/>
</dbReference>
<feature type="domain" description="Helicase ATP-binding" evidence="6">
    <location>
        <begin position="27"/>
        <end position="195"/>
    </location>
</feature>
<evidence type="ECO:0000313" key="8">
    <source>
        <dbReference type="EMBL" id="MDI9859186.1"/>
    </source>
</evidence>
<dbReference type="SMART" id="SM00490">
    <property type="entry name" value="HELICc"/>
    <property type="match status" value="1"/>
</dbReference>
<dbReference type="RefSeq" id="WP_283344183.1">
    <property type="nucleotide sequence ID" value="NZ_JASHIF010000007.1"/>
</dbReference>
<keyword evidence="4" id="KW-0067">ATP-binding</keyword>
<dbReference type="InterPro" id="IPR014001">
    <property type="entry name" value="Helicase_ATP-bd"/>
</dbReference>
<dbReference type="PROSITE" id="PS51194">
    <property type="entry name" value="HELICASE_CTER"/>
    <property type="match status" value="1"/>
</dbReference>
<dbReference type="InterPro" id="IPR050079">
    <property type="entry name" value="DEAD_box_RNA_helicase"/>
</dbReference>
<dbReference type="CDD" id="cd00268">
    <property type="entry name" value="DEADc"/>
    <property type="match status" value="1"/>
</dbReference>
<evidence type="ECO:0000256" key="1">
    <source>
        <dbReference type="ARBA" id="ARBA00022741"/>
    </source>
</evidence>
<dbReference type="Proteomes" id="UP001236507">
    <property type="component" value="Unassembled WGS sequence"/>
</dbReference>
<dbReference type="CDD" id="cd18787">
    <property type="entry name" value="SF2_C_DEAD"/>
    <property type="match status" value="1"/>
</dbReference>
<dbReference type="SMART" id="SM00487">
    <property type="entry name" value="DEXDc"/>
    <property type="match status" value="1"/>
</dbReference>
<dbReference type="Gene3D" id="3.30.70.330">
    <property type="match status" value="1"/>
</dbReference>
<dbReference type="PANTHER" id="PTHR47959">
    <property type="entry name" value="ATP-DEPENDENT RNA HELICASE RHLE-RELATED"/>
    <property type="match status" value="1"/>
</dbReference>
<dbReference type="InterPro" id="IPR027417">
    <property type="entry name" value="P-loop_NTPase"/>
</dbReference>
<gene>
    <name evidence="8" type="ORF">QM524_08205</name>
</gene>
<organism evidence="8 9">
    <name type="scientific">Flectobacillus roseus</name>
    <dbReference type="NCBI Taxonomy" id="502259"/>
    <lineage>
        <taxon>Bacteria</taxon>
        <taxon>Pseudomonadati</taxon>
        <taxon>Bacteroidota</taxon>
        <taxon>Cytophagia</taxon>
        <taxon>Cytophagales</taxon>
        <taxon>Flectobacillaceae</taxon>
        <taxon>Flectobacillus</taxon>
    </lineage>
</organism>
<evidence type="ECO:0000256" key="2">
    <source>
        <dbReference type="ARBA" id="ARBA00022801"/>
    </source>
</evidence>
<comment type="caution">
    <text evidence="8">The sequence shown here is derived from an EMBL/GenBank/DDBJ whole genome shotgun (WGS) entry which is preliminary data.</text>
</comment>
<dbReference type="GO" id="GO:0016787">
    <property type="term" value="F:hydrolase activity"/>
    <property type="evidence" value="ECO:0007669"/>
    <property type="project" value="UniProtKB-KW"/>
</dbReference>
<dbReference type="GO" id="GO:0004386">
    <property type="term" value="F:helicase activity"/>
    <property type="evidence" value="ECO:0007669"/>
    <property type="project" value="UniProtKB-KW"/>
</dbReference>
<comment type="similarity">
    <text evidence="5">Belongs to the DEAD box helicase family.</text>
</comment>
<evidence type="ECO:0000256" key="4">
    <source>
        <dbReference type="ARBA" id="ARBA00022840"/>
    </source>
</evidence>